<evidence type="ECO:0008006" key="3">
    <source>
        <dbReference type="Google" id="ProtNLM"/>
    </source>
</evidence>
<name>A0AA38HL83_9CUCU</name>
<sequence length="342" mass="39521">MLGRLNGEDDKMEINITEQIVTYPEEVKLPYNPEEIVGLTMSKDLEHVLPMEMAMLFDEDFESIFFKKFVEGQLTTFLFESKETIIEHDIEEVEYDAPIPLEQGKFIIGIDTSGSMEGAGEYIAKALSLAVVKVALKEFRDIVIVNFASRDISEFEITGRNLDINGFLEFLAKSFYGKTNAETAFDRIIKKMHTESYKRADLLMISDFMMDSASNQTRARIADLKDNYNRFHSLVVGTMPNIDSQDVFDNVMYYDPNDPYATQQIVKSLNDTLRDLRELKDEEVEYREKQIKELNAVRDKKRARKVIDEKEVKPSKKAELKKRKEKELMERRAALEGLLDGE</sequence>
<dbReference type="SUPFAM" id="SSF53300">
    <property type="entry name" value="vWA-like"/>
    <property type="match status" value="1"/>
</dbReference>
<reference evidence="1" key="1">
    <citation type="journal article" date="2023" name="G3 (Bethesda)">
        <title>Whole genome assemblies of Zophobas morio and Tenebrio molitor.</title>
        <authorList>
            <person name="Kaur S."/>
            <person name="Stinson S.A."/>
            <person name="diCenzo G.C."/>
        </authorList>
    </citation>
    <scope>NUCLEOTIDE SEQUENCE</scope>
    <source>
        <strain evidence="1">QUZm001</strain>
    </source>
</reference>
<accession>A0AA38HL83</accession>
<organism evidence="1 2">
    <name type="scientific">Zophobas morio</name>
    <dbReference type="NCBI Taxonomy" id="2755281"/>
    <lineage>
        <taxon>Eukaryota</taxon>
        <taxon>Metazoa</taxon>
        <taxon>Ecdysozoa</taxon>
        <taxon>Arthropoda</taxon>
        <taxon>Hexapoda</taxon>
        <taxon>Insecta</taxon>
        <taxon>Pterygota</taxon>
        <taxon>Neoptera</taxon>
        <taxon>Endopterygota</taxon>
        <taxon>Coleoptera</taxon>
        <taxon>Polyphaga</taxon>
        <taxon>Cucujiformia</taxon>
        <taxon>Tenebrionidae</taxon>
        <taxon>Zophobas</taxon>
    </lineage>
</organism>
<dbReference type="PANTHER" id="PTHR36846">
    <property type="entry name" value="PROTEIN VIAA"/>
    <property type="match status" value="1"/>
</dbReference>
<protein>
    <recommendedName>
        <fullName evidence="3">VWFA domain-containing protein</fullName>
    </recommendedName>
</protein>
<proteinExistence type="predicted"/>
<dbReference type="Gene3D" id="3.40.50.410">
    <property type="entry name" value="von Willebrand factor, type A domain"/>
    <property type="match status" value="1"/>
</dbReference>
<dbReference type="EMBL" id="JALNTZ010000525">
    <property type="protein sequence ID" value="KAJ3634441.1"/>
    <property type="molecule type" value="Genomic_DNA"/>
</dbReference>
<gene>
    <name evidence="1" type="ORF">Zmor_019083</name>
</gene>
<dbReference type="GO" id="GO:0032991">
    <property type="term" value="C:protein-containing complex"/>
    <property type="evidence" value="ECO:0007669"/>
    <property type="project" value="UniProtKB-ARBA"/>
</dbReference>
<dbReference type="GO" id="GO:0005829">
    <property type="term" value="C:cytosol"/>
    <property type="evidence" value="ECO:0007669"/>
    <property type="project" value="TreeGrafter"/>
</dbReference>
<keyword evidence="2" id="KW-1185">Reference proteome</keyword>
<evidence type="ECO:0000313" key="1">
    <source>
        <dbReference type="EMBL" id="KAJ3634441.1"/>
    </source>
</evidence>
<dbReference type="InterPro" id="IPR036465">
    <property type="entry name" value="vWFA_dom_sf"/>
</dbReference>
<evidence type="ECO:0000313" key="2">
    <source>
        <dbReference type="Proteomes" id="UP001168821"/>
    </source>
</evidence>
<dbReference type="PANTHER" id="PTHR36846:SF1">
    <property type="entry name" value="PROTEIN VIAA"/>
    <property type="match status" value="1"/>
</dbReference>
<dbReference type="AlphaFoldDB" id="A0AA38HL83"/>
<dbReference type="Proteomes" id="UP001168821">
    <property type="component" value="Unassembled WGS sequence"/>
</dbReference>
<comment type="caution">
    <text evidence="1">The sequence shown here is derived from an EMBL/GenBank/DDBJ whole genome shotgun (WGS) entry which is preliminary data.</text>
</comment>